<dbReference type="Proteomes" id="UP000616724">
    <property type="component" value="Unassembled WGS sequence"/>
</dbReference>
<sequence>MKVNLRPPRHPVDPRTVRWWTTQALVWTLPPVLVLALLAALIAPARLWLFLALLVIAVPGLAYTLLMPRQRYRIHRWEITDEAVYAASGWLWHRWRVAPMSRIQTVDTLRSPLQQVFGLSGVKVTTASAAGSIKIQGLDRQLAADLVERLTARAQAVPGDAT</sequence>
<evidence type="ECO:0000313" key="3">
    <source>
        <dbReference type="EMBL" id="GIH77312.1"/>
    </source>
</evidence>
<feature type="domain" description="YdbS-like PH" evidence="2">
    <location>
        <begin position="72"/>
        <end position="149"/>
    </location>
</feature>
<name>A0A8J3W5Z6_9ACTN</name>
<evidence type="ECO:0000313" key="4">
    <source>
        <dbReference type="Proteomes" id="UP000616724"/>
    </source>
</evidence>
<accession>A0A8J3W5Z6</accession>
<feature type="transmembrane region" description="Helical" evidence="1">
    <location>
        <begin position="24"/>
        <end position="42"/>
    </location>
</feature>
<dbReference type="EMBL" id="BOOH01000028">
    <property type="protein sequence ID" value="GIH77312.1"/>
    <property type="molecule type" value="Genomic_DNA"/>
</dbReference>
<dbReference type="PANTHER" id="PTHR34473:SF3">
    <property type="entry name" value="TRANSMEMBRANE PROTEIN-RELATED"/>
    <property type="match status" value="1"/>
</dbReference>
<reference evidence="3 4" key="1">
    <citation type="submission" date="2021-01" db="EMBL/GenBank/DDBJ databases">
        <title>Whole genome shotgun sequence of Planobispora longispora NBRC 13918.</title>
        <authorList>
            <person name="Komaki H."/>
            <person name="Tamura T."/>
        </authorList>
    </citation>
    <scope>NUCLEOTIDE SEQUENCE [LARGE SCALE GENOMIC DNA]</scope>
    <source>
        <strain evidence="3 4">NBRC 13918</strain>
    </source>
</reference>
<gene>
    <name evidence="3" type="ORF">Plo01_37410</name>
</gene>
<feature type="transmembrane region" description="Helical" evidence="1">
    <location>
        <begin position="48"/>
        <end position="66"/>
    </location>
</feature>
<proteinExistence type="predicted"/>
<dbReference type="InterPro" id="IPR005182">
    <property type="entry name" value="YdbS-like_PH"/>
</dbReference>
<dbReference type="Pfam" id="PF03703">
    <property type="entry name" value="bPH_2"/>
    <property type="match status" value="1"/>
</dbReference>
<keyword evidence="1" id="KW-1133">Transmembrane helix</keyword>
<evidence type="ECO:0000256" key="1">
    <source>
        <dbReference type="SAM" id="Phobius"/>
    </source>
</evidence>
<dbReference type="AlphaFoldDB" id="A0A8J3W5Z6"/>
<evidence type="ECO:0000259" key="2">
    <source>
        <dbReference type="Pfam" id="PF03703"/>
    </source>
</evidence>
<keyword evidence="1" id="KW-0812">Transmembrane</keyword>
<keyword evidence="4" id="KW-1185">Reference proteome</keyword>
<comment type="caution">
    <text evidence="3">The sequence shown here is derived from an EMBL/GenBank/DDBJ whole genome shotgun (WGS) entry which is preliminary data.</text>
</comment>
<organism evidence="3 4">
    <name type="scientific">Planobispora longispora</name>
    <dbReference type="NCBI Taxonomy" id="28887"/>
    <lineage>
        <taxon>Bacteria</taxon>
        <taxon>Bacillati</taxon>
        <taxon>Actinomycetota</taxon>
        <taxon>Actinomycetes</taxon>
        <taxon>Streptosporangiales</taxon>
        <taxon>Streptosporangiaceae</taxon>
        <taxon>Planobispora</taxon>
    </lineage>
</organism>
<dbReference type="PANTHER" id="PTHR34473">
    <property type="entry name" value="UPF0699 TRANSMEMBRANE PROTEIN YDBS"/>
    <property type="match status" value="1"/>
</dbReference>
<keyword evidence="1" id="KW-0472">Membrane</keyword>
<protein>
    <submittedName>
        <fullName evidence="3">Membrane protein</fullName>
    </submittedName>
</protein>
<dbReference type="RefSeq" id="WP_203891887.1">
    <property type="nucleotide sequence ID" value="NZ_BOOH01000028.1"/>
</dbReference>